<sequence>MKLLSPGIRSLLAANFEHCVRNPRFDPFPLVRLFNPTGRAVWLVSELYADDDTLYGLADLGFGYPELGIFSLREIEAIDLPLGMKVARDLAFATRHRLSVWAEASRLTGSIPDAADLLNRLTREDPGAIKLLPR</sequence>
<evidence type="ECO:0000313" key="2">
    <source>
        <dbReference type="Proteomes" id="UP000249082"/>
    </source>
</evidence>
<comment type="caution">
    <text evidence="1">The sequence shown here is derived from an EMBL/GenBank/DDBJ whole genome shotgun (WGS) entry which is preliminary data.</text>
</comment>
<name>A0A2W5ND33_9SPHN</name>
<gene>
    <name evidence="1" type="ORF">DI555_21910</name>
</gene>
<dbReference type="Pfam" id="PF11171">
    <property type="entry name" value="DUF2958"/>
    <property type="match status" value="1"/>
</dbReference>
<proteinExistence type="predicted"/>
<dbReference type="EMBL" id="QFPX01000030">
    <property type="protein sequence ID" value="PZQ51004.1"/>
    <property type="molecule type" value="Genomic_DNA"/>
</dbReference>
<protein>
    <submittedName>
        <fullName evidence="1">DUF2958 domain-containing protein</fullName>
    </submittedName>
</protein>
<dbReference type="AlphaFoldDB" id="A0A2W5ND33"/>
<dbReference type="Proteomes" id="UP000249082">
    <property type="component" value="Unassembled WGS sequence"/>
</dbReference>
<reference evidence="1 2" key="1">
    <citation type="submission" date="2017-08" db="EMBL/GenBank/DDBJ databases">
        <title>Infants hospitalized years apart are colonized by the same room-sourced microbial strains.</title>
        <authorList>
            <person name="Brooks B."/>
            <person name="Olm M.R."/>
            <person name="Firek B.A."/>
            <person name="Baker R."/>
            <person name="Thomas B.C."/>
            <person name="Morowitz M.J."/>
            <person name="Banfield J.F."/>
        </authorList>
    </citation>
    <scope>NUCLEOTIDE SEQUENCE [LARGE SCALE GENOMIC DNA]</scope>
    <source>
        <strain evidence="1">S2_005_002_R2_33</strain>
    </source>
</reference>
<dbReference type="InterPro" id="IPR021341">
    <property type="entry name" value="DUF2958"/>
</dbReference>
<organism evidence="1 2">
    <name type="scientific">Novosphingobium pentaromativorans</name>
    <dbReference type="NCBI Taxonomy" id="205844"/>
    <lineage>
        <taxon>Bacteria</taxon>
        <taxon>Pseudomonadati</taxon>
        <taxon>Pseudomonadota</taxon>
        <taxon>Alphaproteobacteria</taxon>
        <taxon>Sphingomonadales</taxon>
        <taxon>Sphingomonadaceae</taxon>
        <taxon>Novosphingobium</taxon>
    </lineage>
</organism>
<evidence type="ECO:0000313" key="1">
    <source>
        <dbReference type="EMBL" id="PZQ51004.1"/>
    </source>
</evidence>
<accession>A0A2W5ND33</accession>